<dbReference type="PANTHER" id="PTHR12243">
    <property type="entry name" value="MADF DOMAIN TRANSCRIPTION FACTOR"/>
    <property type="match status" value="1"/>
</dbReference>
<evidence type="ECO:0000313" key="3">
    <source>
        <dbReference type="EMBL" id="CAB3398494.1"/>
    </source>
</evidence>
<dbReference type="PANTHER" id="PTHR12243:SF65">
    <property type="entry name" value="MADF DOMAIN-CONTAINING PROTEIN"/>
    <property type="match status" value="1"/>
</dbReference>
<dbReference type="OrthoDB" id="6147983at2759"/>
<feature type="domain" description="MADF" evidence="2">
    <location>
        <begin position="20"/>
        <end position="110"/>
    </location>
</feature>
<dbReference type="GO" id="GO:0006357">
    <property type="term" value="P:regulation of transcription by RNA polymerase II"/>
    <property type="evidence" value="ECO:0007669"/>
    <property type="project" value="TreeGrafter"/>
</dbReference>
<feature type="region of interest" description="Disordered" evidence="1">
    <location>
        <begin position="157"/>
        <end position="217"/>
    </location>
</feature>
<reference evidence="3 4" key="1">
    <citation type="submission" date="2020-04" db="EMBL/GenBank/DDBJ databases">
        <authorList>
            <person name="Laetsch R D."/>
            <person name="Stevens L."/>
            <person name="Kumar S."/>
            <person name="Blaxter L. M."/>
        </authorList>
    </citation>
    <scope>NUCLEOTIDE SEQUENCE [LARGE SCALE GENOMIC DNA]</scope>
</reference>
<dbReference type="AlphaFoldDB" id="A0A8S1E4D5"/>
<dbReference type="GO" id="GO:0005667">
    <property type="term" value="C:transcription regulator complex"/>
    <property type="evidence" value="ECO:0007669"/>
    <property type="project" value="TreeGrafter"/>
</dbReference>
<gene>
    <name evidence="3" type="ORF">CBOVIS_LOCUS1764</name>
</gene>
<protein>
    <recommendedName>
        <fullName evidence="2">MADF domain-containing protein</fullName>
    </recommendedName>
</protein>
<dbReference type="Proteomes" id="UP000494206">
    <property type="component" value="Unassembled WGS sequence"/>
</dbReference>
<organism evidence="3 4">
    <name type="scientific">Caenorhabditis bovis</name>
    <dbReference type="NCBI Taxonomy" id="2654633"/>
    <lineage>
        <taxon>Eukaryota</taxon>
        <taxon>Metazoa</taxon>
        <taxon>Ecdysozoa</taxon>
        <taxon>Nematoda</taxon>
        <taxon>Chromadorea</taxon>
        <taxon>Rhabditida</taxon>
        <taxon>Rhabditina</taxon>
        <taxon>Rhabditomorpha</taxon>
        <taxon>Rhabditoidea</taxon>
        <taxon>Rhabditidae</taxon>
        <taxon>Peloderinae</taxon>
        <taxon>Caenorhabditis</taxon>
    </lineage>
</organism>
<keyword evidence="4" id="KW-1185">Reference proteome</keyword>
<evidence type="ECO:0000259" key="2">
    <source>
        <dbReference type="PROSITE" id="PS51029"/>
    </source>
</evidence>
<dbReference type="PROSITE" id="PS51029">
    <property type="entry name" value="MADF"/>
    <property type="match status" value="1"/>
</dbReference>
<dbReference type="InterPro" id="IPR039353">
    <property type="entry name" value="TF_Adf1"/>
</dbReference>
<name>A0A8S1E4D5_9PELO</name>
<accession>A0A8S1E4D5</accession>
<comment type="caution">
    <text evidence="3">The sequence shown here is derived from an EMBL/GenBank/DDBJ whole genome shotgun (WGS) entry which is preliminary data.</text>
</comment>
<dbReference type="GO" id="GO:0005634">
    <property type="term" value="C:nucleus"/>
    <property type="evidence" value="ECO:0007669"/>
    <property type="project" value="TreeGrafter"/>
</dbReference>
<dbReference type="InterPro" id="IPR006578">
    <property type="entry name" value="MADF-dom"/>
</dbReference>
<evidence type="ECO:0000313" key="4">
    <source>
        <dbReference type="Proteomes" id="UP000494206"/>
    </source>
</evidence>
<evidence type="ECO:0000256" key="1">
    <source>
        <dbReference type="SAM" id="MobiDB-lite"/>
    </source>
</evidence>
<feature type="compositionally biased region" description="Polar residues" evidence="1">
    <location>
        <begin position="165"/>
        <end position="188"/>
    </location>
</feature>
<dbReference type="EMBL" id="CADEPM010000001">
    <property type="protein sequence ID" value="CAB3398494.1"/>
    <property type="molecule type" value="Genomic_DNA"/>
</dbReference>
<dbReference type="Pfam" id="PF10545">
    <property type="entry name" value="MADF_DNA_bdg"/>
    <property type="match status" value="1"/>
</dbReference>
<dbReference type="SMART" id="SM00595">
    <property type="entry name" value="MADF"/>
    <property type="match status" value="1"/>
</dbReference>
<feature type="region of interest" description="Disordered" evidence="1">
    <location>
        <begin position="114"/>
        <end position="138"/>
    </location>
</feature>
<sequence length="257" mass="29712">MPDHRDSSPCDPIDDEFTAKLIEMVQDNPCVYDKHDPMNKLAHVKNEVWNVITKELDFDGHPVELERKWRHLRDKYVRLRKQEKLHGPLKKTNRWINFYARMSFLAPFIEHRNRKRKDDENEEACDSDKKEEYDVDMTPNETLNQFYANLLSTDELISPKEEPAPTTTSSNSMSARYSDASRFSQSSPVFEPTPTPPPKKRKTAAANAEGTPEESEVSLFVRSIAKTLEAMDPRTFSIARLEIAKVLHSCQYGDLKP</sequence>
<proteinExistence type="predicted"/>